<organism evidence="3 4">
    <name type="scientific">Schleiferilactobacillus harbinensis</name>
    <dbReference type="NCBI Taxonomy" id="304207"/>
    <lineage>
        <taxon>Bacteria</taxon>
        <taxon>Bacillati</taxon>
        <taxon>Bacillota</taxon>
        <taxon>Bacilli</taxon>
        <taxon>Lactobacillales</taxon>
        <taxon>Lactobacillaceae</taxon>
        <taxon>Schleiferilactobacillus</taxon>
    </lineage>
</organism>
<dbReference type="AlphaFoldDB" id="A0A5P8M0H8"/>
<reference evidence="3 4" key="1">
    <citation type="submission" date="2019-10" db="EMBL/GenBank/DDBJ databases">
        <title>The completed genome of Lactobacillus harbinensis M1.</title>
        <authorList>
            <person name="Zheng Y."/>
        </authorList>
    </citation>
    <scope>NUCLEOTIDE SEQUENCE [LARGE SCALE GENOMIC DNA]</scope>
    <source>
        <strain evidence="3 4">M1</strain>
    </source>
</reference>
<feature type="transmembrane region" description="Helical" evidence="2">
    <location>
        <begin position="22"/>
        <end position="41"/>
    </location>
</feature>
<dbReference type="Gene3D" id="3.75.10.10">
    <property type="entry name" value="L-arginine/glycine Amidinotransferase, Chain A"/>
    <property type="match status" value="1"/>
</dbReference>
<evidence type="ECO:0008006" key="5">
    <source>
        <dbReference type="Google" id="ProtNLM"/>
    </source>
</evidence>
<protein>
    <recommendedName>
        <fullName evidence="5">Agmatine deiminase family protein</fullName>
    </recommendedName>
</protein>
<evidence type="ECO:0000313" key="3">
    <source>
        <dbReference type="EMBL" id="QFR22022.1"/>
    </source>
</evidence>
<keyword evidence="2" id="KW-0812">Transmembrane</keyword>
<name>A0A5P8M0H8_9LACO</name>
<keyword evidence="1" id="KW-0378">Hydrolase</keyword>
<evidence type="ECO:0000256" key="1">
    <source>
        <dbReference type="ARBA" id="ARBA00022801"/>
    </source>
</evidence>
<evidence type="ECO:0000313" key="4">
    <source>
        <dbReference type="Proteomes" id="UP000326779"/>
    </source>
</evidence>
<dbReference type="GO" id="GO:0004668">
    <property type="term" value="F:protein-arginine deiminase activity"/>
    <property type="evidence" value="ECO:0007669"/>
    <property type="project" value="InterPro"/>
</dbReference>
<dbReference type="PANTHER" id="PTHR31377">
    <property type="entry name" value="AGMATINE DEIMINASE-RELATED"/>
    <property type="match status" value="1"/>
</dbReference>
<accession>A0A5P8M0H8</accession>
<keyword evidence="2" id="KW-0472">Membrane</keyword>
<sequence length="350" mass="39274">MACYGESSKYSEEDTIEKRTGLVYAAIFVLAIVIGGALLLGRHRSEAGREQMGTPTIYTALPSQTNGYYRPFAGALKSFSAQLNASAAPVVTITKQHLDQPTSRFTYDDIWRRDVAPVITTRMVKFRYAPSYLAKADRTYLDTRFRAWLKQMHFQYRTSDLVLDGGNLVWNGHDTVILTEHVFKDNPEWSRQEIDSELKYQLNVSHVIIIPAEPGDVLGHADGMVKFINARTLYVSDFSGDDALVHIVERRIKAELPAAKFVILPSAYTAKDQYDRKIASAKGLYINMLETPDTIYVPHYDLPADQQVLKIIRAHTAKKVVPIDVAKISTTGGSVHCLTWDVPARLMPAH</sequence>
<proteinExistence type="predicted"/>
<dbReference type="InterPro" id="IPR007466">
    <property type="entry name" value="Peptidyl-Arg-deiminase_porph"/>
</dbReference>
<dbReference type="Pfam" id="PF04371">
    <property type="entry name" value="PAD_porph"/>
    <property type="match status" value="1"/>
</dbReference>
<dbReference type="EMBL" id="CP045143">
    <property type="protein sequence ID" value="QFR22022.1"/>
    <property type="molecule type" value="Genomic_DNA"/>
</dbReference>
<dbReference type="KEGG" id="lhb:D1010_00405"/>
<evidence type="ECO:0000256" key="2">
    <source>
        <dbReference type="SAM" id="Phobius"/>
    </source>
</evidence>
<dbReference type="PANTHER" id="PTHR31377:SF0">
    <property type="entry name" value="AGMATINE DEIMINASE-RELATED"/>
    <property type="match status" value="1"/>
</dbReference>
<dbReference type="SUPFAM" id="SSF55909">
    <property type="entry name" value="Pentein"/>
    <property type="match status" value="1"/>
</dbReference>
<dbReference type="Proteomes" id="UP000326779">
    <property type="component" value="Chromosome"/>
</dbReference>
<dbReference type="GO" id="GO:0009446">
    <property type="term" value="P:putrescine biosynthetic process"/>
    <property type="evidence" value="ECO:0007669"/>
    <property type="project" value="InterPro"/>
</dbReference>
<keyword evidence="2" id="KW-1133">Transmembrane helix</keyword>
<gene>
    <name evidence="3" type="ORF">D1010_00405</name>
</gene>